<sequence length="496" mass="53430">MPSVTLPEEKSPKRETDRMSHASFALRGIPLVLHLNGPLDVPALLRACAAVAERHPVLGPVRVARVESSPERYPGVAAAEVARPFDLENGPLARFTLVRVGRDRNRLIFTAHGRVFDGCSKDVLVHDLADAYFSRAAPPGPAVPYGERGTAAEAAEADSTAARTFWRDRGHAPQGLVLPGLRATAHGVGPGEIVEMVLAGAEFQAFAAAATTLGATRFELLVAAVGVLLRRYGNTGSPLALALGTRTDHTRDHIGPFVAEMPFAACPSLDETLPVYLRAVRSELRELYRHRHAPPETVLRPVLLGYRRRAAAPYFPGVGTGVEWTVFNGAARGVLHLEAVDGDMSLTLGLRFNPLAIGHDDVARVAGHLRALLRAIAAEPRAKVADLAAPVHPEPDEEPPVTELFSPAENAASPSSEQEDEVVAQVRQIWQEVLRLDDIGLDEDLYDLGGHSLTITQIIARARRRLGVEVSLDVFFDTPTIAGMAEEVSRLRGDNA</sequence>
<dbReference type="SMART" id="SM00823">
    <property type="entry name" value="PKS_PP"/>
    <property type="match status" value="1"/>
</dbReference>
<comment type="cofactor">
    <cofactor evidence="1">
        <name>pantetheine 4'-phosphate</name>
        <dbReference type="ChEBI" id="CHEBI:47942"/>
    </cofactor>
</comment>
<dbReference type="GO" id="GO:0009366">
    <property type="term" value="C:enterobactin synthetase complex"/>
    <property type="evidence" value="ECO:0007669"/>
    <property type="project" value="TreeGrafter"/>
</dbReference>
<evidence type="ECO:0000313" key="7">
    <source>
        <dbReference type="Proteomes" id="UP001143474"/>
    </source>
</evidence>
<dbReference type="GO" id="GO:0008610">
    <property type="term" value="P:lipid biosynthetic process"/>
    <property type="evidence" value="ECO:0007669"/>
    <property type="project" value="UniProtKB-ARBA"/>
</dbReference>
<dbReference type="InterPro" id="IPR020806">
    <property type="entry name" value="PKS_PP-bd"/>
</dbReference>
<protein>
    <recommendedName>
        <fullName evidence="5">Carrier domain-containing protein</fullName>
    </recommendedName>
</protein>
<dbReference type="InterPro" id="IPR023213">
    <property type="entry name" value="CAT-like_dom_sf"/>
</dbReference>
<dbReference type="Gene3D" id="1.10.1200.10">
    <property type="entry name" value="ACP-like"/>
    <property type="match status" value="1"/>
</dbReference>
<proteinExistence type="predicted"/>
<dbReference type="Gene3D" id="3.30.559.30">
    <property type="entry name" value="Nonribosomal peptide synthetase, condensation domain"/>
    <property type="match status" value="1"/>
</dbReference>
<name>A0A9W6I1W2_9ACTN</name>
<evidence type="ECO:0000256" key="1">
    <source>
        <dbReference type="ARBA" id="ARBA00001957"/>
    </source>
</evidence>
<dbReference type="GO" id="GO:0005829">
    <property type="term" value="C:cytosol"/>
    <property type="evidence" value="ECO:0007669"/>
    <property type="project" value="TreeGrafter"/>
</dbReference>
<dbReference type="PROSITE" id="PS50075">
    <property type="entry name" value="CARRIER"/>
    <property type="match status" value="1"/>
</dbReference>
<dbReference type="Pfam" id="PF00668">
    <property type="entry name" value="Condensation"/>
    <property type="match status" value="1"/>
</dbReference>
<feature type="domain" description="Carrier" evidence="5">
    <location>
        <begin position="417"/>
        <end position="492"/>
    </location>
</feature>
<reference evidence="6" key="1">
    <citation type="journal article" date="2014" name="Int. J. Syst. Evol. Microbiol.">
        <title>Complete genome sequence of Corynebacterium casei LMG S-19264T (=DSM 44701T), isolated from a smear-ripened cheese.</title>
        <authorList>
            <consortium name="US DOE Joint Genome Institute (JGI-PGF)"/>
            <person name="Walter F."/>
            <person name="Albersmeier A."/>
            <person name="Kalinowski J."/>
            <person name="Ruckert C."/>
        </authorList>
    </citation>
    <scope>NUCLEOTIDE SEQUENCE</scope>
    <source>
        <strain evidence="6">VKM Ac-2007</strain>
    </source>
</reference>
<dbReference type="EMBL" id="BSEV01000005">
    <property type="protein sequence ID" value="GLK09425.1"/>
    <property type="molecule type" value="Genomic_DNA"/>
</dbReference>
<dbReference type="GO" id="GO:0031177">
    <property type="term" value="F:phosphopantetheine binding"/>
    <property type="evidence" value="ECO:0007669"/>
    <property type="project" value="InterPro"/>
</dbReference>
<dbReference type="SUPFAM" id="SSF52777">
    <property type="entry name" value="CoA-dependent acyltransferases"/>
    <property type="match status" value="2"/>
</dbReference>
<dbReference type="Pfam" id="PF00550">
    <property type="entry name" value="PP-binding"/>
    <property type="match status" value="1"/>
</dbReference>
<evidence type="ECO:0000256" key="4">
    <source>
        <dbReference type="SAM" id="MobiDB-lite"/>
    </source>
</evidence>
<dbReference type="SUPFAM" id="SSF47336">
    <property type="entry name" value="ACP-like"/>
    <property type="match status" value="1"/>
</dbReference>
<dbReference type="InterPro" id="IPR001242">
    <property type="entry name" value="Condensation_dom"/>
</dbReference>
<dbReference type="InterPro" id="IPR036736">
    <property type="entry name" value="ACP-like_sf"/>
</dbReference>
<accession>A0A9W6I1W2</accession>
<evidence type="ECO:0000256" key="2">
    <source>
        <dbReference type="ARBA" id="ARBA00022450"/>
    </source>
</evidence>
<organism evidence="6 7">
    <name type="scientific">Streptosporangium carneum</name>
    <dbReference type="NCBI Taxonomy" id="47481"/>
    <lineage>
        <taxon>Bacteria</taxon>
        <taxon>Bacillati</taxon>
        <taxon>Actinomycetota</taxon>
        <taxon>Actinomycetes</taxon>
        <taxon>Streptosporangiales</taxon>
        <taxon>Streptosporangiaceae</taxon>
        <taxon>Streptosporangium</taxon>
    </lineage>
</organism>
<feature type="compositionally biased region" description="Low complexity" evidence="4">
    <location>
        <begin position="401"/>
        <end position="416"/>
    </location>
</feature>
<gene>
    <name evidence="6" type="ORF">GCM10017600_28310</name>
</gene>
<dbReference type="GO" id="GO:0009239">
    <property type="term" value="P:enterobactin biosynthetic process"/>
    <property type="evidence" value="ECO:0007669"/>
    <property type="project" value="TreeGrafter"/>
</dbReference>
<dbReference type="AlphaFoldDB" id="A0A9W6I1W2"/>
<dbReference type="InterPro" id="IPR009081">
    <property type="entry name" value="PP-bd_ACP"/>
</dbReference>
<evidence type="ECO:0000313" key="6">
    <source>
        <dbReference type="EMBL" id="GLK09425.1"/>
    </source>
</evidence>
<comment type="caution">
    <text evidence="6">The sequence shown here is derived from an EMBL/GenBank/DDBJ whole genome shotgun (WGS) entry which is preliminary data.</text>
</comment>
<dbReference type="InterPro" id="IPR006162">
    <property type="entry name" value="Ppantetheine_attach_site"/>
</dbReference>
<dbReference type="Gene3D" id="3.30.559.10">
    <property type="entry name" value="Chloramphenicol acetyltransferase-like domain"/>
    <property type="match status" value="2"/>
</dbReference>
<dbReference type="PROSITE" id="PS00012">
    <property type="entry name" value="PHOSPHOPANTETHEINE"/>
    <property type="match status" value="1"/>
</dbReference>
<dbReference type="PANTHER" id="PTHR45527:SF1">
    <property type="entry name" value="FATTY ACID SYNTHASE"/>
    <property type="match status" value="1"/>
</dbReference>
<reference evidence="6" key="2">
    <citation type="submission" date="2023-01" db="EMBL/GenBank/DDBJ databases">
        <authorList>
            <person name="Sun Q."/>
            <person name="Evtushenko L."/>
        </authorList>
    </citation>
    <scope>NUCLEOTIDE SEQUENCE</scope>
    <source>
        <strain evidence="6">VKM Ac-2007</strain>
    </source>
</reference>
<dbReference type="GO" id="GO:0047527">
    <property type="term" value="F:2,3-dihydroxybenzoate-serine ligase activity"/>
    <property type="evidence" value="ECO:0007669"/>
    <property type="project" value="TreeGrafter"/>
</dbReference>
<dbReference type="GO" id="GO:0043041">
    <property type="term" value="P:amino acid activation for nonribosomal peptide biosynthetic process"/>
    <property type="evidence" value="ECO:0007669"/>
    <property type="project" value="TreeGrafter"/>
</dbReference>
<feature type="region of interest" description="Disordered" evidence="4">
    <location>
        <begin position="391"/>
        <end position="420"/>
    </location>
</feature>
<keyword evidence="2" id="KW-0596">Phosphopantetheine</keyword>
<keyword evidence="3" id="KW-0597">Phosphoprotein</keyword>
<evidence type="ECO:0000259" key="5">
    <source>
        <dbReference type="PROSITE" id="PS50075"/>
    </source>
</evidence>
<dbReference type="PANTHER" id="PTHR45527">
    <property type="entry name" value="NONRIBOSOMAL PEPTIDE SYNTHETASE"/>
    <property type="match status" value="1"/>
</dbReference>
<keyword evidence="7" id="KW-1185">Reference proteome</keyword>
<dbReference type="Proteomes" id="UP001143474">
    <property type="component" value="Unassembled WGS sequence"/>
</dbReference>
<evidence type="ECO:0000256" key="3">
    <source>
        <dbReference type="ARBA" id="ARBA00022553"/>
    </source>
</evidence>